<evidence type="ECO:0000313" key="1">
    <source>
        <dbReference type="EMBL" id="GAB0203604.1"/>
    </source>
</evidence>
<reference evidence="1 2" key="1">
    <citation type="submission" date="2024-06" db="EMBL/GenBank/DDBJ databases">
        <title>The draft genome of Grus japonensis, version 3.</title>
        <authorList>
            <person name="Nabeshima K."/>
            <person name="Suzuki S."/>
            <person name="Onuma M."/>
        </authorList>
    </citation>
    <scope>NUCLEOTIDE SEQUENCE [LARGE SCALE GENOMIC DNA]</scope>
    <source>
        <strain evidence="1 2">451A</strain>
    </source>
</reference>
<organism evidence="1 2">
    <name type="scientific">Grus japonensis</name>
    <name type="common">Japanese crane</name>
    <name type="synonym">Red-crowned crane</name>
    <dbReference type="NCBI Taxonomy" id="30415"/>
    <lineage>
        <taxon>Eukaryota</taxon>
        <taxon>Metazoa</taxon>
        <taxon>Chordata</taxon>
        <taxon>Craniata</taxon>
        <taxon>Vertebrata</taxon>
        <taxon>Euteleostomi</taxon>
        <taxon>Archelosauria</taxon>
        <taxon>Archosauria</taxon>
        <taxon>Dinosauria</taxon>
        <taxon>Saurischia</taxon>
        <taxon>Theropoda</taxon>
        <taxon>Coelurosauria</taxon>
        <taxon>Aves</taxon>
        <taxon>Neognathae</taxon>
        <taxon>Neoaves</taxon>
        <taxon>Gruiformes</taxon>
        <taxon>Gruidae</taxon>
        <taxon>Grus</taxon>
    </lineage>
</organism>
<proteinExistence type="predicted"/>
<protein>
    <submittedName>
        <fullName evidence="1">Uncharacterized protein</fullName>
    </submittedName>
</protein>
<dbReference type="EMBL" id="BAAFJT010000040">
    <property type="protein sequence ID" value="GAB0203604.1"/>
    <property type="molecule type" value="Genomic_DNA"/>
</dbReference>
<dbReference type="PANTHER" id="PTHR33332">
    <property type="entry name" value="REVERSE TRANSCRIPTASE DOMAIN-CONTAINING PROTEIN"/>
    <property type="match status" value="1"/>
</dbReference>
<accession>A0ABC9Y221</accession>
<name>A0ABC9Y221_GRUJA</name>
<keyword evidence="2" id="KW-1185">Reference proteome</keyword>
<dbReference type="Proteomes" id="UP001623348">
    <property type="component" value="Unassembled WGS sequence"/>
</dbReference>
<sequence length="157" mass="17601">MLCWTVSNALHKSRQMMSVALPSSTNAVTPSQKATKFARHDLPLVKPCWLSPVTSLFSKCLSIVSRRICSLILMGKELIESSPQEKDLGVSVGKKLSMSWQCALAAQKANCIHIKRSMASRSREVILPLYSALVRPHLEYCVQLWGPQYKKDMEPLE</sequence>
<gene>
    <name evidence="1" type="ORF">GRJ2_002826000</name>
</gene>
<dbReference type="AlphaFoldDB" id="A0ABC9Y221"/>
<evidence type="ECO:0000313" key="2">
    <source>
        <dbReference type="Proteomes" id="UP001623348"/>
    </source>
</evidence>
<comment type="caution">
    <text evidence="1">The sequence shown here is derived from an EMBL/GenBank/DDBJ whole genome shotgun (WGS) entry which is preliminary data.</text>
</comment>